<evidence type="ECO:0000259" key="2">
    <source>
        <dbReference type="PROSITE" id="PS50144"/>
    </source>
</evidence>
<dbReference type="PANTHER" id="PTHR47477:SF8">
    <property type="entry name" value="TNF RECEPTOR-ASSOCIATED FACTOR HOMOLOG 1A"/>
    <property type="match status" value="1"/>
</dbReference>
<dbReference type="AlphaFoldDB" id="A0A087GPA9"/>
<dbReference type="InterPro" id="IPR002083">
    <property type="entry name" value="MATH/TRAF_dom"/>
</dbReference>
<accession>A0A087GPA9</accession>
<dbReference type="PANTHER" id="PTHR47477">
    <property type="entry name" value="TNF RECEPTOR-ASSOCIATED FACTOR HOMOLOG 1A"/>
    <property type="match status" value="1"/>
</dbReference>
<evidence type="ECO:0000313" key="3">
    <source>
        <dbReference type="EMBL" id="KFK31711.1"/>
    </source>
</evidence>
<dbReference type="Gramene" id="KFK31711">
    <property type="protein sequence ID" value="KFK31711"/>
    <property type="gene ID" value="AALP_AA6G149200"/>
</dbReference>
<dbReference type="EMBL" id="CM002874">
    <property type="protein sequence ID" value="KFK31711.1"/>
    <property type="molecule type" value="Genomic_DNA"/>
</dbReference>
<feature type="domain" description="MATH" evidence="2">
    <location>
        <begin position="45"/>
        <end position="157"/>
    </location>
</feature>
<feature type="compositionally biased region" description="Polar residues" evidence="1">
    <location>
        <begin position="308"/>
        <end position="317"/>
    </location>
</feature>
<dbReference type="SUPFAM" id="SSF49599">
    <property type="entry name" value="TRAF domain-like"/>
    <property type="match status" value="1"/>
</dbReference>
<dbReference type="InterPro" id="IPR055327">
    <property type="entry name" value="TRAF1A/B"/>
</dbReference>
<name>A0A087GPA9_ARAAL</name>
<dbReference type="InterPro" id="IPR008974">
    <property type="entry name" value="TRAF-like"/>
</dbReference>
<dbReference type="Proteomes" id="UP000029120">
    <property type="component" value="Chromosome 6"/>
</dbReference>
<gene>
    <name evidence="3" type="ordered locus">AALP_Aa6g149200</name>
</gene>
<organism evidence="3 4">
    <name type="scientific">Arabis alpina</name>
    <name type="common">Alpine rock-cress</name>
    <dbReference type="NCBI Taxonomy" id="50452"/>
    <lineage>
        <taxon>Eukaryota</taxon>
        <taxon>Viridiplantae</taxon>
        <taxon>Streptophyta</taxon>
        <taxon>Embryophyta</taxon>
        <taxon>Tracheophyta</taxon>
        <taxon>Spermatophyta</taxon>
        <taxon>Magnoliopsida</taxon>
        <taxon>eudicotyledons</taxon>
        <taxon>Gunneridae</taxon>
        <taxon>Pentapetalae</taxon>
        <taxon>rosids</taxon>
        <taxon>malvids</taxon>
        <taxon>Brassicales</taxon>
        <taxon>Brassicaceae</taxon>
        <taxon>Arabideae</taxon>
        <taxon>Arabis</taxon>
    </lineage>
</organism>
<protein>
    <recommendedName>
        <fullName evidence="2">MATH domain-containing protein</fullName>
    </recommendedName>
</protein>
<dbReference type="Gene3D" id="2.60.210.10">
    <property type="entry name" value="Apoptosis, Tumor Necrosis Factor Receptor Associated Protein 2, Chain A"/>
    <property type="match status" value="1"/>
</dbReference>
<dbReference type="eggNOG" id="ENOG502QW6P">
    <property type="taxonomic scope" value="Eukaryota"/>
</dbReference>
<dbReference type="SMART" id="SM00061">
    <property type="entry name" value="MATH"/>
    <property type="match status" value="1"/>
</dbReference>
<dbReference type="CDD" id="cd00121">
    <property type="entry name" value="MATH"/>
    <property type="match status" value="1"/>
</dbReference>
<keyword evidence="4" id="KW-1185">Reference proteome</keyword>
<evidence type="ECO:0000313" key="4">
    <source>
        <dbReference type="Proteomes" id="UP000029120"/>
    </source>
</evidence>
<dbReference type="OrthoDB" id="660257at2759"/>
<feature type="region of interest" description="Disordered" evidence="1">
    <location>
        <begin position="297"/>
        <end position="317"/>
    </location>
</feature>
<proteinExistence type="predicted"/>
<sequence>MFQLLHANASSCSANEDHRSEMSETFSEKCPKLREQKHQMTTMMIVSYTWIIENFSQTNNEIRSNVFEVGNYKWYLLLYPQGCDGVTNHLSVFVSLRLAQYTIALVNKDPKKSKHSDTIHQFWKYEHDWGWKKFIELTKLQDGFIDDYDSLIIKAQVQVIRENVDRPFRCLDDRYMKEFLCVYSTNVKHSFLRFVEEKRSKLVTLKDDKKRWESLCNFWLGMDQKTKLEMSREKMDVILKLVVKQFLIEKEVTSTLVTEFLFYGLKSIEEKKRLLHKLSQLVEETLLLDDKNPLDNRSKNLEDETNTTKKQAICDSQ</sequence>
<dbReference type="Pfam" id="PF22486">
    <property type="entry name" value="MATH_2"/>
    <property type="match status" value="1"/>
</dbReference>
<evidence type="ECO:0000256" key="1">
    <source>
        <dbReference type="SAM" id="MobiDB-lite"/>
    </source>
</evidence>
<dbReference type="PROSITE" id="PS50144">
    <property type="entry name" value="MATH"/>
    <property type="match status" value="1"/>
</dbReference>
<reference evidence="4" key="1">
    <citation type="journal article" date="2015" name="Nat. Plants">
        <title>Genome expansion of Arabis alpina linked with retrotransposition and reduced symmetric DNA methylation.</title>
        <authorList>
            <person name="Willing E.M."/>
            <person name="Rawat V."/>
            <person name="Mandakova T."/>
            <person name="Maumus F."/>
            <person name="James G.V."/>
            <person name="Nordstroem K.J."/>
            <person name="Becker C."/>
            <person name="Warthmann N."/>
            <person name="Chica C."/>
            <person name="Szarzynska B."/>
            <person name="Zytnicki M."/>
            <person name="Albani M.C."/>
            <person name="Kiefer C."/>
            <person name="Bergonzi S."/>
            <person name="Castaings L."/>
            <person name="Mateos J.L."/>
            <person name="Berns M.C."/>
            <person name="Bujdoso N."/>
            <person name="Piofczyk T."/>
            <person name="de Lorenzo L."/>
            <person name="Barrero-Sicilia C."/>
            <person name="Mateos I."/>
            <person name="Piednoel M."/>
            <person name="Hagmann J."/>
            <person name="Chen-Min-Tao R."/>
            <person name="Iglesias-Fernandez R."/>
            <person name="Schuster S.C."/>
            <person name="Alonso-Blanco C."/>
            <person name="Roudier F."/>
            <person name="Carbonero P."/>
            <person name="Paz-Ares J."/>
            <person name="Davis S.J."/>
            <person name="Pecinka A."/>
            <person name="Quesneville H."/>
            <person name="Colot V."/>
            <person name="Lysak M.A."/>
            <person name="Weigel D."/>
            <person name="Coupland G."/>
            <person name="Schneeberger K."/>
        </authorList>
    </citation>
    <scope>NUCLEOTIDE SEQUENCE [LARGE SCALE GENOMIC DNA]</scope>
    <source>
        <strain evidence="4">cv. Pajares</strain>
    </source>
</reference>